<sequence length="302" mass="34438">MEDITHLTKIEVITSTWFLAASFALTADSFSHAVVKLAINKWNFLLFTVNVAIIVNEIFMLFQVVASSNCSNINSSDNCNISNAVSFSRCTDHSSVRMYYMIEIIKFFGYLIAKPGMLHLAYLRCSSVFKPFKKPAVIRFHYSIMAVRVLEIAILATTSITDLIKCQGSYCEPECSYIPTISFAREAAVPIFVIYYIIAEFIFYMKLFKVIREIYNDGNTQRDLYHQAALFTIDILQLSAMCVYRLVGLVVNLPTYRYAEVFSIAFTIFVMTKFWHMIPILTRSIGGSCDDTDIDKVNNIEN</sequence>
<comment type="caution">
    <text evidence="2">The sequence shown here is derived from an EMBL/GenBank/DDBJ whole genome shotgun (WGS) entry which is preliminary data.</text>
</comment>
<feature type="transmembrane region" description="Helical" evidence="1">
    <location>
        <begin position="228"/>
        <end position="250"/>
    </location>
</feature>
<evidence type="ECO:0000256" key="1">
    <source>
        <dbReference type="SAM" id="Phobius"/>
    </source>
</evidence>
<proteinExistence type="predicted"/>
<name>A0A9N8WIW8_9GLOM</name>
<keyword evidence="1" id="KW-1133">Transmembrane helix</keyword>
<dbReference type="AlphaFoldDB" id="A0A9N8WIW8"/>
<feature type="transmembrane region" description="Helical" evidence="1">
    <location>
        <begin position="256"/>
        <end position="275"/>
    </location>
</feature>
<keyword evidence="1" id="KW-0472">Membrane</keyword>
<dbReference type="EMBL" id="CAJVPY010000767">
    <property type="protein sequence ID" value="CAG8491224.1"/>
    <property type="molecule type" value="Genomic_DNA"/>
</dbReference>
<feature type="transmembrane region" description="Helical" evidence="1">
    <location>
        <begin position="42"/>
        <end position="66"/>
    </location>
</feature>
<protein>
    <submittedName>
        <fullName evidence="2">25344_t:CDS:1</fullName>
    </submittedName>
</protein>
<evidence type="ECO:0000313" key="2">
    <source>
        <dbReference type="EMBL" id="CAG8491224.1"/>
    </source>
</evidence>
<feature type="transmembrane region" description="Helical" evidence="1">
    <location>
        <begin position="187"/>
        <end position="207"/>
    </location>
</feature>
<accession>A0A9N8WIW8</accession>
<organism evidence="2 3">
    <name type="scientific">Dentiscutata erythropus</name>
    <dbReference type="NCBI Taxonomy" id="1348616"/>
    <lineage>
        <taxon>Eukaryota</taxon>
        <taxon>Fungi</taxon>
        <taxon>Fungi incertae sedis</taxon>
        <taxon>Mucoromycota</taxon>
        <taxon>Glomeromycotina</taxon>
        <taxon>Glomeromycetes</taxon>
        <taxon>Diversisporales</taxon>
        <taxon>Gigasporaceae</taxon>
        <taxon>Dentiscutata</taxon>
    </lineage>
</organism>
<gene>
    <name evidence="2" type="ORF">DERYTH_LOCUS2422</name>
</gene>
<feature type="transmembrane region" description="Helical" evidence="1">
    <location>
        <begin position="12"/>
        <end position="30"/>
    </location>
</feature>
<keyword evidence="1" id="KW-0812">Transmembrane</keyword>
<reference evidence="2" key="1">
    <citation type="submission" date="2021-06" db="EMBL/GenBank/DDBJ databases">
        <authorList>
            <person name="Kallberg Y."/>
            <person name="Tangrot J."/>
            <person name="Rosling A."/>
        </authorList>
    </citation>
    <scope>NUCLEOTIDE SEQUENCE</scope>
    <source>
        <strain evidence="2">MA453B</strain>
    </source>
</reference>
<dbReference type="Proteomes" id="UP000789405">
    <property type="component" value="Unassembled WGS sequence"/>
</dbReference>
<evidence type="ECO:0000313" key="3">
    <source>
        <dbReference type="Proteomes" id="UP000789405"/>
    </source>
</evidence>
<keyword evidence="3" id="KW-1185">Reference proteome</keyword>
<dbReference type="OrthoDB" id="2334596at2759"/>